<protein>
    <submittedName>
        <fullName evidence="9">Membrane protein</fullName>
    </submittedName>
</protein>
<keyword evidence="3" id="KW-1003">Cell membrane</keyword>
<comment type="caution">
    <text evidence="9">The sequence shown here is derived from an EMBL/GenBank/DDBJ whole genome shotgun (WGS) entry which is preliminary data.</text>
</comment>
<feature type="transmembrane region" description="Helical" evidence="7">
    <location>
        <begin position="12"/>
        <end position="32"/>
    </location>
</feature>
<dbReference type="EMBL" id="BSEL01000002">
    <property type="protein sequence ID" value="GLJ66904.1"/>
    <property type="molecule type" value="Genomic_DNA"/>
</dbReference>
<keyword evidence="4 7" id="KW-0812">Transmembrane</keyword>
<dbReference type="PANTHER" id="PTHR33406:SF6">
    <property type="entry name" value="MEMBRANE PROTEIN YDGH-RELATED"/>
    <property type="match status" value="1"/>
</dbReference>
<dbReference type="InterPro" id="IPR000731">
    <property type="entry name" value="SSD"/>
</dbReference>
<accession>A0ABQ5SSX2</accession>
<feature type="transmembrane region" description="Helical" evidence="7">
    <location>
        <begin position="538"/>
        <end position="560"/>
    </location>
</feature>
<dbReference type="Pfam" id="PF03176">
    <property type="entry name" value="MMPL"/>
    <property type="match status" value="2"/>
</dbReference>
<feature type="transmembrane region" description="Helical" evidence="7">
    <location>
        <begin position="611"/>
        <end position="636"/>
    </location>
</feature>
<dbReference type="PANTHER" id="PTHR33406">
    <property type="entry name" value="MEMBRANE PROTEIN MJ1562-RELATED"/>
    <property type="match status" value="1"/>
</dbReference>
<evidence type="ECO:0000256" key="5">
    <source>
        <dbReference type="ARBA" id="ARBA00022989"/>
    </source>
</evidence>
<evidence type="ECO:0000256" key="2">
    <source>
        <dbReference type="ARBA" id="ARBA00010157"/>
    </source>
</evidence>
<evidence type="ECO:0000256" key="7">
    <source>
        <dbReference type="SAM" id="Phobius"/>
    </source>
</evidence>
<keyword evidence="5 7" id="KW-1133">Transmembrane helix</keyword>
<feature type="transmembrane region" description="Helical" evidence="7">
    <location>
        <begin position="513"/>
        <end position="531"/>
    </location>
</feature>
<organism evidence="9 10">
    <name type="scientific">Nocardioides luteus</name>
    <dbReference type="NCBI Taxonomy" id="1844"/>
    <lineage>
        <taxon>Bacteria</taxon>
        <taxon>Bacillati</taxon>
        <taxon>Actinomycetota</taxon>
        <taxon>Actinomycetes</taxon>
        <taxon>Propionibacteriales</taxon>
        <taxon>Nocardioidaceae</taxon>
        <taxon>Nocardioides</taxon>
    </lineage>
</organism>
<sequence>MKTLARLQTGRISSWVVLAVAALVLGALFAMLPKGSGDSVPPSAAPDDADSSQVEELLQKFPDADQSLALVIIANSDEQEFSADQMKYVEGVTARLAEEAIAPQAVRPQLNKEKSAALIAVPVEGASQTESDAIVDQAQALRDLADEGKPSGVDAYLSGPVGFQADTVNAFAGADVRLLVVTASVVALLLILTYRSPVLWLVPLLVVATGDGLARFVVSAIAEEFDIPVDASIMGILSVLVFGAGTNYALLLIARYREGLLTHDDKREAMRQAVTGAGPAILASGSTVILSLLMLLFASLSGNRALGLACAIGSGIALAMSLLVLPAAVVVCGRGLFWPFIPRPDADRVAKPSIWGRVGQRVRKRPAVVAAATVAVLGVLTLGLLGAGIGLSQTDQLIGDPESVQGERVAADAFGSDYGTSLTVLAPADQADAAVSAAEDVEGVEKATVTGSAEGWSRLMVDLEAEAQSDAAFQAIRDLRETFADDADLKETLVGGQDALALDEADADADDRFLIIPLIVLVVFFVLVVLLRSLLAPVLLILTVLATFFASLGAGNFLFQNVLGFPAFDTRVVLYSFLFLVALGVDYNIFLTTRAREERDRHGTRDGMQEALSVTGGVITSAGIVLAAVFVVLGVLPVVALAQIGTIVCIGVLLDTLIVRTLLVPALAFLLGERFWWPAKRVSEERRTASSVAAS</sequence>
<dbReference type="PROSITE" id="PS50156">
    <property type="entry name" value="SSD"/>
    <property type="match status" value="2"/>
</dbReference>
<feature type="transmembrane region" description="Helical" evidence="7">
    <location>
        <begin position="367"/>
        <end position="391"/>
    </location>
</feature>
<dbReference type="SUPFAM" id="SSF82866">
    <property type="entry name" value="Multidrug efflux transporter AcrB transmembrane domain"/>
    <property type="match status" value="2"/>
</dbReference>
<evidence type="ECO:0000256" key="6">
    <source>
        <dbReference type="ARBA" id="ARBA00023136"/>
    </source>
</evidence>
<name>A0ABQ5SSX2_9ACTN</name>
<feature type="transmembrane region" description="Helical" evidence="7">
    <location>
        <begin position="572"/>
        <end position="590"/>
    </location>
</feature>
<dbReference type="InterPro" id="IPR004869">
    <property type="entry name" value="MMPL_dom"/>
</dbReference>
<dbReference type="Proteomes" id="UP001142292">
    <property type="component" value="Unassembled WGS sequence"/>
</dbReference>
<evidence type="ECO:0000313" key="10">
    <source>
        <dbReference type="Proteomes" id="UP001142292"/>
    </source>
</evidence>
<feature type="transmembrane region" description="Helical" evidence="7">
    <location>
        <begin position="198"/>
        <end position="221"/>
    </location>
</feature>
<comment type="similarity">
    <text evidence="2">Belongs to the resistance-nodulation-cell division (RND) (TC 2.A.6) family. MmpL subfamily.</text>
</comment>
<reference evidence="9" key="1">
    <citation type="journal article" date="2014" name="Int. J. Syst. Evol. Microbiol.">
        <title>Complete genome of a new Firmicutes species belonging to the dominant human colonic microbiota ('Ruminococcus bicirculans') reveals two chromosomes and a selective capacity to utilize plant glucans.</title>
        <authorList>
            <consortium name="NISC Comparative Sequencing Program"/>
            <person name="Wegmann U."/>
            <person name="Louis P."/>
            <person name="Goesmann A."/>
            <person name="Henrissat B."/>
            <person name="Duncan S.H."/>
            <person name="Flint H.J."/>
        </authorList>
    </citation>
    <scope>NUCLEOTIDE SEQUENCE</scope>
    <source>
        <strain evidence="9">VKM Ac-1246</strain>
    </source>
</reference>
<feature type="domain" description="SSD" evidence="8">
    <location>
        <begin position="225"/>
        <end position="331"/>
    </location>
</feature>
<feature type="transmembrane region" description="Helical" evidence="7">
    <location>
        <begin position="233"/>
        <end position="253"/>
    </location>
</feature>
<reference evidence="9" key="2">
    <citation type="submission" date="2023-01" db="EMBL/GenBank/DDBJ databases">
        <authorList>
            <person name="Sun Q."/>
            <person name="Evtushenko L."/>
        </authorList>
    </citation>
    <scope>NUCLEOTIDE SEQUENCE</scope>
    <source>
        <strain evidence="9">VKM Ac-1246</strain>
    </source>
</reference>
<dbReference type="InterPro" id="IPR050545">
    <property type="entry name" value="Mycobact_MmpL"/>
</dbReference>
<feature type="transmembrane region" description="Helical" evidence="7">
    <location>
        <begin position="170"/>
        <end position="191"/>
    </location>
</feature>
<evidence type="ECO:0000313" key="9">
    <source>
        <dbReference type="EMBL" id="GLJ66904.1"/>
    </source>
</evidence>
<dbReference type="RefSeq" id="WP_189119929.1">
    <property type="nucleotide sequence ID" value="NZ_BMRK01000016.1"/>
</dbReference>
<evidence type="ECO:0000256" key="1">
    <source>
        <dbReference type="ARBA" id="ARBA00004651"/>
    </source>
</evidence>
<gene>
    <name evidence="9" type="ORF">GCM10017579_09400</name>
</gene>
<evidence type="ECO:0000256" key="4">
    <source>
        <dbReference type="ARBA" id="ARBA00022692"/>
    </source>
</evidence>
<feature type="transmembrane region" description="Helical" evidence="7">
    <location>
        <begin position="306"/>
        <end position="333"/>
    </location>
</feature>
<evidence type="ECO:0000256" key="3">
    <source>
        <dbReference type="ARBA" id="ARBA00022475"/>
    </source>
</evidence>
<comment type="subcellular location">
    <subcellularLocation>
        <location evidence="1">Cell membrane</location>
        <topology evidence="1">Multi-pass membrane protein</topology>
    </subcellularLocation>
</comment>
<feature type="transmembrane region" description="Helical" evidence="7">
    <location>
        <begin position="642"/>
        <end position="671"/>
    </location>
</feature>
<feature type="transmembrane region" description="Helical" evidence="7">
    <location>
        <begin position="274"/>
        <end position="300"/>
    </location>
</feature>
<dbReference type="Gene3D" id="1.20.1640.10">
    <property type="entry name" value="Multidrug efflux transporter AcrB transmembrane domain"/>
    <property type="match status" value="2"/>
</dbReference>
<keyword evidence="10" id="KW-1185">Reference proteome</keyword>
<feature type="domain" description="SSD" evidence="8">
    <location>
        <begin position="541"/>
        <end position="669"/>
    </location>
</feature>
<keyword evidence="6 7" id="KW-0472">Membrane</keyword>
<evidence type="ECO:0000259" key="8">
    <source>
        <dbReference type="PROSITE" id="PS50156"/>
    </source>
</evidence>
<proteinExistence type="inferred from homology"/>